<proteinExistence type="predicted"/>
<reference evidence="3" key="1">
    <citation type="submission" date="2017-02" db="UniProtKB">
        <authorList>
            <consortium name="WormBaseParasite"/>
        </authorList>
    </citation>
    <scope>IDENTIFICATION</scope>
</reference>
<evidence type="ECO:0000313" key="2">
    <source>
        <dbReference type="Proteomes" id="UP000046392"/>
    </source>
</evidence>
<accession>A0A0N5B6C7</accession>
<evidence type="ECO:0000256" key="1">
    <source>
        <dbReference type="SAM" id="MobiDB-lite"/>
    </source>
</evidence>
<dbReference type="STRING" id="174720.A0A0N5B6C7"/>
<feature type="region of interest" description="Disordered" evidence="1">
    <location>
        <begin position="1"/>
        <end position="32"/>
    </location>
</feature>
<organism evidence="2 3">
    <name type="scientific">Strongyloides papillosus</name>
    <name type="common">Intestinal threadworm</name>
    <dbReference type="NCBI Taxonomy" id="174720"/>
    <lineage>
        <taxon>Eukaryota</taxon>
        <taxon>Metazoa</taxon>
        <taxon>Ecdysozoa</taxon>
        <taxon>Nematoda</taxon>
        <taxon>Chromadorea</taxon>
        <taxon>Rhabditida</taxon>
        <taxon>Tylenchina</taxon>
        <taxon>Panagrolaimomorpha</taxon>
        <taxon>Strongyloidoidea</taxon>
        <taxon>Strongyloididae</taxon>
        <taxon>Strongyloides</taxon>
    </lineage>
</organism>
<dbReference type="WBParaSite" id="SPAL_0000161650.1">
    <property type="protein sequence ID" value="SPAL_0000161650.1"/>
    <property type="gene ID" value="SPAL_0000161650"/>
</dbReference>
<feature type="region of interest" description="Disordered" evidence="1">
    <location>
        <begin position="48"/>
        <end position="84"/>
    </location>
</feature>
<dbReference type="AlphaFoldDB" id="A0A0N5B6C7"/>
<feature type="compositionally biased region" description="Polar residues" evidence="1">
    <location>
        <begin position="67"/>
        <end position="78"/>
    </location>
</feature>
<dbReference type="Proteomes" id="UP000046392">
    <property type="component" value="Unplaced"/>
</dbReference>
<keyword evidence="2" id="KW-1185">Reference proteome</keyword>
<protein>
    <submittedName>
        <fullName evidence="3">Uncharacterized protein</fullName>
    </submittedName>
</protein>
<name>A0A0N5B6C7_STREA</name>
<sequence>MSDEEIQSINDSAIKYSDSQPISSDGNNRSTSRSLSKFFKSIFYSNFPLNKSSSNVEDIRNKYGDEGNNTENSSSMTSLKVDKR</sequence>
<evidence type="ECO:0000313" key="3">
    <source>
        <dbReference type="WBParaSite" id="SPAL_0000161650.1"/>
    </source>
</evidence>
<feature type="compositionally biased region" description="Polar residues" evidence="1">
    <location>
        <begin position="7"/>
        <end position="32"/>
    </location>
</feature>